<dbReference type="PANTHER" id="PTHR30435">
    <property type="entry name" value="FLAGELLAR PROTEIN"/>
    <property type="match status" value="1"/>
</dbReference>
<dbReference type="InterPro" id="IPR020013">
    <property type="entry name" value="Flagellar_FlgE/F/G"/>
</dbReference>
<dbReference type="Proteomes" id="UP000601171">
    <property type="component" value="Unassembled WGS sequence"/>
</dbReference>
<accession>A0A926ETS8</accession>
<dbReference type="InterPro" id="IPR001444">
    <property type="entry name" value="Flag_bb_rod_N"/>
</dbReference>
<organism evidence="6 7">
    <name type="scientific">Paratissierella segnis</name>
    <dbReference type="NCBI Taxonomy" id="2763679"/>
    <lineage>
        <taxon>Bacteria</taxon>
        <taxon>Bacillati</taxon>
        <taxon>Bacillota</taxon>
        <taxon>Tissierellia</taxon>
        <taxon>Tissierellales</taxon>
        <taxon>Tissierellaceae</taxon>
        <taxon>Paratissierella</taxon>
    </lineage>
</organism>
<evidence type="ECO:0000313" key="7">
    <source>
        <dbReference type="Proteomes" id="UP000601171"/>
    </source>
</evidence>
<protein>
    <submittedName>
        <fullName evidence="6">Flagellar hook-basal body protein</fullName>
    </submittedName>
</protein>
<dbReference type="InterPro" id="IPR037925">
    <property type="entry name" value="FlgE/F/G-like"/>
</dbReference>
<evidence type="ECO:0000256" key="2">
    <source>
        <dbReference type="RuleBase" id="RU362116"/>
    </source>
</evidence>
<keyword evidence="6" id="KW-0966">Cell projection</keyword>
<dbReference type="SUPFAM" id="SSF117143">
    <property type="entry name" value="Flagellar hook protein flgE"/>
    <property type="match status" value="1"/>
</dbReference>
<dbReference type="Pfam" id="PF06429">
    <property type="entry name" value="Flg_bbr_C"/>
    <property type="match status" value="1"/>
</dbReference>
<comment type="caution">
    <text evidence="6">The sequence shown here is derived from an EMBL/GenBank/DDBJ whole genome shotgun (WGS) entry which is preliminary data.</text>
</comment>
<dbReference type="GO" id="GO:0009425">
    <property type="term" value="C:bacterial-type flagellum basal body"/>
    <property type="evidence" value="ECO:0007669"/>
    <property type="project" value="UniProtKB-SubCell"/>
</dbReference>
<keyword evidence="6" id="KW-0969">Cilium</keyword>
<dbReference type="EMBL" id="JACRTG010000018">
    <property type="protein sequence ID" value="MBC8588350.1"/>
    <property type="molecule type" value="Genomic_DNA"/>
</dbReference>
<name>A0A926ETS8_9FIRM</name>
<reference evidence="6" key="1">
    <citation type="submission" date="2020-08" db="EMBL/GenBank/DDBJ databases">
        <title>Genome public.</title>
        <authorList>
            <person name="Liu C."/>
            <person name="Sun Q."/>
        </authorList>
    </citation>
    <scope>NUCLEOTIDE SEQUENCE</scope>
    <source>
        <strain evidence="6">BX21</strain>
    </source>
</reference>
<keyword evidence="7" id="KW-1185">Reference proteome</keyword>
<dbReference type="PANTHER" id="PTHR30435:SF19">
    <property type="entry name" value="FLAGELLAR BASAL-BODY ROD PROTEIN FLGG"/>
    <property type="match status" value="1"/>
</dbReference>
<dbReference type="RefSeq" id="WP_262429798.1">
    <property type="nucleotide sequence ID" value="NZ_JACRTG010000018.1"/>
</dbReference>
<feature type="domain" description="Flagellar hook protein FlgE/F/G-like D1" evidence="5">
    <location>
        <begin position="83"/>
        <end position="145"/>
    </location>
</feature>
<evidence type="ECO:0000313" key="6">
    <source>
        <dbReference type="EMBL" id="MBC8588350.1"/>
    </source>
</evidence>
<keyword evidence="2" id="KW-0975">Bacterial flagellum</keyword>
<dbReference type="AlphaFoldDB" id="A0A926ETS8"/>
<proteinExistence type="inferred from homology"/>
<dbReference type="GO" id="GO:0071978">
    <property type="term" value="P:bacterial-type flagellum-dependent swarming motility"/>
    <property type="evidence" value="ECO:0007669"/>
    <property type="project" value="TreeGrafter"/>
</dbReference>
<feature type="domain" description="Flagellar basal body rod protein N-terminal" evidence="3">
    <location>
        <begin position="9"/>
        <end position="34"/>
    </location>
</feature>
<comment type="similarity">
    <text evidence="1 2">Belongs to the flagella basal body rod proteins family.</text>
</comment>
<dbReference type="Pfam" id="PF22692">
    <property type="entry name" value="LlgE_F_G_D1"/>
    <property type="match status" value="1"/>
</dbReference>
<evidence type="ECO:0000259" key="5">
    <source>
        <dbReference type="Pfam" id="PF22692"/>
    </source>
</evidence>
<dbReference type="NCBIfam" id="TIGR03506">
    <property type="entry name" value="FlgEFG_subfam"/>
    <property type="match status" value="1"/>
</dbReference>
<evidence type="ECO:0000259" key="3">
    <source>
        <dbReference type="Pfam" id="PF00460"/>
    </source>
</evidence>
<keyword evidence="6" id="KW-0282">Flagellum</keyword>
<feature type="domain" description="Flagellar basal-body/hook protein C-terminal" evidence="4">
    <location>
        <begin position="201"/>
        <end position="245"/>
    </location>
</feature>
<dbReference type="InterPro" id="IPR053967">
    <property type="entry name" value="LlgE_F_G-like_D1"/>
</dbReference>
<gene>
    <name evidence="6" type="ORF">H8707_08860</name>
</gene>
<sequence>MNVLGINKSGLKALQNKMDAISDDLANINTTGYKRKEISFQELVHNTIEGTDFSINAGSKSSINTINFKQGTVSNSPNMMDMAIEGDGFFGIRDSNGNLYLSRNGSFKIDGDSNIVDDNGYFLDISLNMPVEQWGKVDINAKGEIFTDVDGEYQSVGRIILYMPEILDSLTSIGEGKFLPSQNVTLRNSLDSDEGFGDIAQYSLENSNVDVTRSMAEMITAQRAYSLNSKSIQTTDDIISIINNIK</sequence>
<dbReference type="InterPro" id="IPR010930">
    <property type="entry name" value="Flg_bb/hook_C_dom"/>
</dbReference>
<evidence type="ECO:0000259" key="4">
    <source>
        <dbReference type="Pfam" id="PF06429"/>
    </source>
</evidence>
<evidence type="ECO:0000256" key="1">
    <source>
        <dbReference type="ARBA" id="ARBA00009677"/>
    </source>
</evidence>
<dbReference type="Pfam" id="PF00460">
    <property type="entry name" value="Flg_bb_rod"/>
    <property type="match status" value="1"/>
</dbReference>
<comment type="subcellular location">
    <subcellularLocation>
        <location evidence="2">Bacterial flagellum basal body</location>
    </subcellularLocation>
</comment>